<accession>A0A2J6PW49</accession>
<gene>
    <name evidence="2" type="ORF">NA56DRAFT_727263</name>
</gene>
<name>A0A2J6PW49_9HELO</name>
<dbReference type="Proteomes" id="UP000235672">
    <property type="component" value="Unassembled WGS sequence"/>
</dbReference>
<dbReference type="OrthoDB" id="4770086at2759"/>
<sequence>MATMMILEPLVWFGKHVGEHMDQLDPSYWDWLIKTQLRGPYHHMIRDFEDYKHIHDRFVETQEKSPADNSRGGNKITKHNGWKAPPLRDYFENAQLTLRKASPLTLRDTSRATEASGDNHQLSRSKASTAPRGRGVKASFKVFPPNKRTRNVNSRQDSSQPLSSSWDDTEANKASHKRKTDATMNLAGRAFQRVRNRPAVSSGTKGPEQRRRTTEPWQSSRRSRKSRLPLAPLTAENLILWSSTNQDKLYLLRSDKTPSDTIIVGIPSSIEILASPPKRRWRNPS</sequence>
<feature type="compositionally biased region" description="Polar residues" evidence="1">
    <location>
        <begin position="112"/>
        <end position="128"/>
    </location>
</feature>
<dbReference type="AlphaFoldDB" id="A0A2J6PW49"/>
<reference evidence="2 3" key="1">
    <citation type="submission" date="2016-05" db="EMBL/GenBank/DDBJ databases">
        <title>A degradative enzymes factory behind the ericoid mycorrhizal symbiosis.</title>
        <authorList>
            <consortium name="DOE Joint Genome Institute"/>
            <person name="Martino E."/>
            <person name="Morin E."/>
            <person name="Grelet G."/>
            <person name="Kuo A."/>
            <person name="Kohler A."/>
            <person name="Daghino S."/>
            <person name="Barry K."/>
            <person name="Choi C."/>
            <person name="Cichocki N."/>
            <person name="Clum A."/>
            <person name="Copeland A."/>
            <person name="Hainaut M."/>
            <person name="Haridas S."/>
            <person name="Labutti K."/>
            <person name="Lindquist E."/>
            <person name="Lipzen A."/>
            <person name="Khouja H.-R."/>
            <person name="Murat C."/>
            <person name="Ohm R."/>
            <person name="Olson A."/>
            <person name="Spatafora J."/>
            <person name="Veneault-Fourrey C."/>
            <person name="Henrissat B."/>
            <person name="Grigoriev I."/>
            <person name="Martin F."/>
            <person name="Perotto S."/>
        </authorList>
    </citation>
    <scope>NUCLEOTIDE SEQUENCE [LARGE SCALE GENOMIC DNA]</scope>
    <source>
        <strain evidence="2 3">UAMH 7357</strain>
    </source>
</reference>
<feature type="compositionally biased region" description="Low complexity" evidence="1">
    <location>
        <begin position="154"/>
        <end position="166"/>
    </location>
</feature>
<evidence type="ECO:0000256" key="1">
    <source>
        <dbReference type="SAM" id="MobiDB-lite"/>
    </source>
</evidence>
<proteinExistence type="predicted"/>
<protein>
    <submittedName>
        <fullName evidence="2">Uncharacterized protein</fullName>
    </submittedName>
</protein>
<evidence type="ECO:0000313" key="3">
    <source>
        <dbReference type="Proteomes" id="UP000235672"/>
    </source>
</evidence>
<organism evidence="2 3">
    <name type="scientific">Hyaloscypha hepaticicola</name>
    <dbReference type="NCBI Taxonomy" id="2082293"/>
    <lineage>
        <taxon>Eukaryota</taxon>
        <taxon>Fungi</taxon>
        <taxon>Dikarya</taxon>
        <taxon>Ascomycota</taxon>
        <taxon>Pezizomycotina</taxon>
        <taxon>Leotiomycetes</taxon>
        <taxon>Helotiales</taxon>
        <taxon>Hyaloscyphaceae</taxon>
        <taxon>Hyaloscypha</taxon>
    </lineage>
</organism>
<feature type="region of interest" description="Disordered" evidence="1">
    <location>
        <begin position="61"/>
        <end position="84"/>
    </location>
</feature>
<dbReference type="EMBL" id="KZ613495">
    <property type="protein sequence ID" value="PMD18229.1"/>
    <property type="molecule type" value="Genomic_DNA"/>
</dbReference>
<evidence type="ECO:0000313" key="2">
    <source>
        <dbReference type="EMBL" id="PMD18229.1"/>
    </source>
</evidence>
<keyword evidence="3" id="KW-1185">Reference proteome</keyword>
<feature type="region of interest" description="Disordered" evidence="1">
    <location>
        <begin position="102"/>
        <end position="227"/>
    </location>
</feature>